<evidence type="ECO:0000313" key="8">
    <source>
        <dbReference type="Proteomes" id="UP000811609"/>
    </source>
</evidence>
<dbReference type="GO" id="GO:0003700">
    <property type="term" value="F:DNA-binding transcription factor activity"/>
    <property type="evidence" value="ECO:0007669"/>
    <property type="project" value="InterPro"/>
</dbReference>
<dbReference type="AlphaFoldDB" id="A0A8T1N6W8"/>
<evidence type="ECO:0000256" key="5">
    <source>
        <dbReference type="ARBA" id="ARBA00023242"/>
    </source>
</evidence>
<dbReference type="CDD" id="cd00018">
    <property type="entry name" value="AP2"/>
    <property type="match status" value="1"/>
</dbReference>
<keyword evidence="5" id="KW-0539">Nucleus</keyword>
<feature type="domain" description="AP2/ERF" evidence="6">
    <location>
        <begin position="116"/>
        <end position="177"/>
    </location>
</feature>
<dbReference type="GO" id="GO:0003677">
    <property type="term" value="F:DNA binding"/>
    <property type="evidence" value="ECO:0007669"/>
    <property type="project" value="UniProtKB-KW"/>
</dbReference>
<sequence length="311" mass="36228">MPGLENQYLILDNNYKKLRRKRIETNFMPMKRIRITYHDPYATDSSSDDEEEYEFKKDESMGIKRFVREISLPDFQYDEETSPQNNSDESKGKISTSTRIDAKIFNDKKVLRSSSLYKGVRRRKYGKYIAEIRDPLQRCRLWLGTYDTAEEAAVAYQKKRLEIERLQFLVKNKMNSLSTDHPAMWEEKPNLFSHPSPSSVLDVSASSLLGSGTRNPIKEEDNVEPLLEGEKSVLALLEVPLVRPLESTQELKLGCYSYDCLLFGDDFIGDFDCRNDIDIYPEYEVEHDLACDLPYLDIDFAKQDFSWIDET</sequence>
<dbReference type="Pfam" id="PF00847">
    <property type="entry name" value="AP2"/>
    <property type="match status" value="1"/>
</dbReference>
<dbReference type="InterPro" id="IPR050913">
    <property type="entry name" value="AP2/ERF_ERF"/>
</dbReference>
<evidence type="ECO:0000256" key="1">
    <source>
        <dbReference type="ARBA" id="ARBA00004123"/>
    </source>
</evidence>
<dbReference type="PANTHER" id="PTHR31194">
    <property type="entry name" value="SHN SHINE , DNA BINDING / TRANSCRIPTION FACTOR"/>
    <property type="match status" value="1"/>
</dbReference>
<dbReference type="InterPro" id="IPR001471">
    <property type="entry name" value="AP2/ERF_dom"/>
</dbReference>
<dbReference type="PANTHER" id="PTHR31194:SF187">
    <property type="entry name" value="ETHYLENE-RESPONSIVE TRANSCRIPTION FACTOR ERF118-LIKE"/>
    <property type="match status" value="1"/>
</dbReference>
<protein>
    <recommendedName>
        <fullName evidence="6">AP2/ERF domain-containing protein</fullName>
    </recommendedName>
</protein>
<name>A0A8T1N6W8_CARIL</name>
<dbReference type="Proteomes" id="UP000811609">
    <property type="component" value="Chromosome 15"/>
</dbReference>
<evidence type="ECO:0000259" key="6">
    <source>
        <dbReference type="PROSITE" id="PS51032"/>
    </source>
</evidence>
<comment type="caution">
    <text evidence="7">The sequence shown here is derived from an EMBL/GenBank/DDBJ whole genome shotgun (WGS) entry which is preliminary data.</text>
</comment>
<reference evidence="7" key="1">
    <citation type="submission" date="2020-12" db="EMBL/GenBank/DDBJ databases">
        <title>WGS assembly of Carya illinoinensis cv. Pawnee.</title>
        <authorList>
            <person name="Platts A."/>
            <person name="Shu S."/>
            <person name="Wright S."/>
            <person name="Barry K."/>
            <person name="Edger P."/>
            <person name="Pires J.C."/>
            <person name="Schmutz J."/>
        </authorList>
    </citation>
    <scope>NUCLEOTIDE SEQUENCE</scope>
    <source>
        <tissue evidence="7">Leaf</tissue>
    </source>
</reference>
<evidence type="ECO:0000256" key="4">
    <source>
        <dbReference type="ARBA" id="ARBA00023163"/>
    </source>
</evidence>
<dbReference type="EMBL" id="CM031823">
    <property type="protein sequence ID" value="KAG6627459.1"/>
    <property type="molecule type" value="Genomic_DNA"/>
</dbReference>
<dbReference type="PROSITE" id="PS51032">
    <property type="entry name" value="AP2_ERF"/>
    <property type="match status" value="1"/>
</dbReference>
<evidence type="ECO:0000313" key="7">
    <source>
        <dbReference type="EMBL" id="KAG6627459.1"/>
    </source>
</evidence>
<accession>A0A8T1N6W8</accession>
<comment type="subcellular location">
    <subcellularLocation>
        <location evidence="1">Nucleus</location>
    </subcellularLocation>
</comment>
<keyword evidence="2" id="KW-0805">Transcription regulation</keyword>
<keyword evidence="8" id="KW-1185">Reference proteome</keyword>
<keyword evidence="4" id="KW-0804">Transcription</keyword>
<keyword evidence="3" id="KW-0238">DNA-binding</keyword>
<dbReference type="SMART" id="SM00380">
    <property type="entry name" value="AP2"/>
    <property type="match status" value="1"/>
</dbReference>
<evidence type="ECO:0000256" key="2">
    <source>
        <dbReference type="ARBA" id="ARBA00023015"/>
    </source>
</evidence>
<gene>
    <name evidence="7" type="ORF">CIPAW_15G129900</name>
</gene>
<organism evidence="7 8">
    <name type="scientific">Carya illinoinensis</name>
    <name type="common">Pecan</name>
    <dbReference type="NCBI Taxonomy" id="32201"/>
    <lineage>
        <taxon>Eukaryota</taxon>
        <taxon>Viridiplantae</taxon>
        <taxon>Streptophyta</taxon>
        <taxon>Embryophyta</taxon>
        <taxon>Tracheophyta</taxon>
        <taxon>Spermatophyta</taxon>
        <taxon>Magnoliopsida</taxon>
        <taxon>eudicotyledons</taxon>
        <taxon>Gunneridae</taxon>
        <taxon>Pentapetalae</taxon>
        <taxon>rosids</taxon>
        <taxon>fabids</taxon>
        <taxon>Fagales</taxon>
        <taxon>Juglandaceae</taxon>
        <taxon>Carya</taxon>
    </lineage>
</organism>
<proteinExistence type="predicted"/>
<evidence type="ECO:0000256" key="3">
    <source>
        <dbReference type="ARBA" id="ARBA00023125"/>
    </source>
</evidence>
<dbReference type="GO" id="GO:0005634">
    <property type="term" value="C:nucleus"/>
    <property type="evidence" value="ECO:0007669"/>
    <property type="project" value="UniProtKB-SubCell"/>
</dbReference>